<dbReference type="GO" id="GO:0016020">
    <property type="term" value="C:membrane"/>
    <property type="evidence" value="ECO:0007669"/>
    <property type="project" value="InterPro"/>
</dbReference>
<comment type="subcellular location">
    <subcellularLocation>
        <location evidence="1">Cytoplasm</location>
    </subcellularLocation>
</comment>
<dbReference type="Gene3D" id="3.40.35.10">
    <property type="entry name" value="Phosphotransferase system, sorbose subfamily IIB component"/>
    <property type="match status" value="1"/>
</dbReference>
<evidence type="ECO:0000256" key="1">
    <source>
        <dbReference type="ARBA" id="ARBA00004496"/>
    </source>
</evidence>
<keyword evidence="8" id="KW-0418">Kinase</keyword>
<name>W6TBS9_9LACO</name>
<dbReference type="CDD" id="cd00001">
    <property type="entry name" value="PTS_IIB_man"/>
    <property type="match status" value="1"/>
</dbReference>
<proteinExistence type="predicted"/>
<dbReference type="InterPro" id="IPR004720">
    <property type="entry name" value="PTS_IIB_sorbose-sp"/>
</dbReference>
<evidence type="ECO:0000256" key="4">
    <source>
        <dbReference type="ARBA" id="ARBA00022553"/>
    </source>
</evidence>
<protein>
    <submittedName>
        <fullName evidence="11">PTS sugar transporter subunit IIB</fullName>
    </submittedName>
</protein>
<sequence length="301" mass="32704">MINVFVLTSHGDYAKAALASCELITGPLDNFSTVSFNDPMSVDDVVQQYQQIYDKNTQSEFIIIADITNGTPANAANIFKGTHPDVKIYAGLSLMLILALATGTPIDEAFKQSLAMSGLITNERKVPASSKENIDKTSTVDPLVNVRIDARLIHGQVATMWTRSVNATRIMIVDDQVVQSNVQKMTLKTAVPGGIHLSILTAKGAAERINAGKYAGQRVFLIVRNPQMLKIMQSAGVKFKNINVGNMSMSEGAKQIAKSVAVTPDDIETFNALSKSGIHLYHQMVPNDHQEDLMTLITEGK</sequence>
<evidence type="ECO:0000256" key="7">
    <source>
        <dbReference type="ARBA" id="ARBA00022683"/>
    </source>
</evidence>
<keyword evidence="6" id="KW-0808">Transferase</keyword>
<keyword evidence="3" id="KW-0963">Cytoplasm</keyword>
<dbReference type="Gene3D" id="3.40.50.510">
    <property type="entry name" value="Phosphotransferase system, mannose-type IIA component"/>
    <property type="match status" value="1"/>
</dbReference>
<dbReference type="PANTHER" id="PTHR33799">
    <property type="entry name" value="PTS PERMEASE-RELATED-RELATED"/>
    <property type="match status" value="1"/>
</dbReference>
<dbReference type="eggNOG" id="COG2893">
    <property type="taxonomic scope" value="Bacteria"/>
</dbReference>
<evidence type="ECO:0000313" key="11">
    <source>
        <dbReference type="EMBL" id="ETY73170.1"/>
    </source>
</evidence>
<evidence type="ECO:0000256" key="8">
    <source>
        <dbReference type="ARBA" id="ARBA00022777"/>
    </source>
</evidence>
<dbReference type="GO" id="GO:0008982">
    <property type="term" value="F:protein-N(PI)-phosphohistidine-sugar phosphotransferase activity"/>
    <property type="evidence" value="ECO:0007669"/>
    <property type="project" value="InterPro"/>
</dbReference>
<dbReference type="SUPFAM" id="SSF52728">
    <property type="entry name" value="PTS IIb component"/>
    <property type="match status" value="1"/>
</dbReference>
<dbReference type="Proteomes" id="UP000019247">
    <property type="component" value="Unassembled WGS sequence"/>
</dbReference>
<dbReference type="GO" id="GO:0005737">
    <property type="term" value="C:cytoplasm"/>
    <property type="evidence" value="ECO:0007669"/>
    <property type="project" value="UniProtKB-SubCell"/>
</dbReference>
<evidence type="ECO:0000259" key="9">
    <source>
        <dbReference type="PROSITE" id="PS51096"/>
    </source>
</evidence>
<evidence type="ECO:0000256" key="6">
    <source>
        <dbReference type="ARBA" id="ARBA00022679"/>
    </source>
</evidence>
<feature type="domain" description="PTS EIIA type-4" evidence="9">
    <location>
        <begin position="2"/>
        <end position="134"/>
    </location>
</feature>
<dbReference type="Pfam" id="PF03830">
    <property type="entry name" value="PTSIIB_sorb"/>
    <property type="match status" value="1"/>
</dbReference>
<dbReference type="Pfam" id="PF03610">
    <property type="entry name" value="EIIA-man"/>
    <property type="match status" value="1"/>
</dbReference>
<dbReference type="InterPro" id="IPR036662">
    <property type="entry name" value="PTS_EIIA_man-typ_sf"/>
</dbReference>
<accession>W6TBS9</accession>
<evidence type="ECO:0000259" key="10">
    <source>
        <dbReference type="PROSITE" id="PS51101"/>
    </source>
</evidence>
<dbReference type="HOGENOM" id="CLU_074797_1_0_9"/>
<dbReference type="InterPro" id="IPR036667">
    <property type="entry name" value="PTS_IIB_sorbose-sp_sf"/>
</dbReference>
<comment type="caution">
    <text evidence="11">The sequence shown here is derived from an EMBL/GenBank/DDBJ whole genome shotgun (WGS) entry which is preliminary data.</text>
</comment>
<keyword evidence="4" id="KW-0597">Phosphoprotein</keyword>
<evidence type="ECO:0000256" key="2">
    <source>
        <dbReference type="ARBA" id="ARBA00022448"/>
    </source>
</evidence>
<gene>
    <name evidence="11" type="ORF">LFAB_13690</name>
</gene>
<feature type="domain" description="PTS EIIB type-4" evidence="10">
    <location>
        <begin position="139"/>
        <end position="301"/>
    </location>
</feature>
<dbReference type="EMBL" id="AWWK01000067">
    <property type="protein sequence ID" value="ETY73170.1"/>
    <property type="molecule type" value="Genomic_DNA"/>
</dbReference>
<evidence type="ECO:0000256" key="5">
    <source>
        <dbReference type="ARBA" id="ARBA00022597"/>
    </source>
</evidence>
<organism evidence="11 12">
    <name type="scientific">Lactiplantibacillus fabifermentans T30PCM01</name>
    <dbReference type="NCBI Taxonomy" id="1400520"/>
    <lineage>
        <taxon>Bacteria</taxon>
        <taxon>Bacillati</taxon>
        <taxon>Bacillota</taxon>
        <taxon>Bacilli</taxon>
        <taxon>Lactobacillales</taxon>
        <taxon>Lactobacillaceae</taxon>
        <taxon>Lactiplantibacillus</taxon>
    </lineage>
</organism>
<evidence type="ECO:0000256" key="3">
    <source>
        <dbReference type="ARBA" id="ARBA00022490"/>
    </source>
</evidence>
<dbReference type="SUPFAM" id="SSF53062">
    <property type="entry name" value="PTS system fructose IIA component-like"/>
    <property type="match status" value="1"/>
</dbReference>
<reference evidence="11 12" key="1">
    <citation type="journal article" date="2014" name="Genome Announc.">
        <title>Genome Sequence of Lactobacillus fabifermentans Strain T30PCM01, Isolated from Fermenting Grape Marc.</title>
        <authorList>
            <person name="Treu L."/>
            <person name="Vendramin V."/>
            <person name="Bovo B."/>
            <person name="Giacomini A."/>
            <person name="Corich V."/>
            <person name="Campanaro S."/>
        </authorList>
    </citation>
    <scope>NUCLEOTIDE SEQUENCE [LARGE SCALE GENOMIC DNA]</scope>
    <source>
        <strain evidence="11 12">T30PCM01</strain>
    </source>
</reference>
<keyword evidence="7" id="KW-0598">Phosphotransferase system</keyword>
<dbReference type="PATRIC" id="fig|1400520.3.peg.2682"/>
<dbReference type="AlphaFoldDB" id="W6TBS9"/>
<keyword evidence="2" id="KW-0813">Transport</keyword>
<dbReference type="InterPro" id="IPR051471">
    <property type="entry name" value="Bacterial_PTS_sugar_comp"/>
</dbReference>
<dbReference type="PROSITE" id="PS51101">
    <property type="entry name" value="PTS_EIIB_TYPE_4"/>
    <property type="match status" value="1"/>
</dbReference>
<dbReference type="PROSITE" id="PS51096">
    <property type="entry name" value="PTS_EIIA_TYPE_4"/>
    <property type="match status" value="1"/>
</dbReference>
<evidence type="ECO:0000313" key="12">
    <source>
        <dbReference type="Proteomes" id="UP000019247"/>
    </source>
</evidence>
<dbReference type="InterPro" id="IPR004701">
    <property type="entry name" value="PTS_EIIA_man-typ"/>
</dbReference>
<dbReference type="GO" id="GO:0009401">
    <property type="term" value="P:phosphoenolpyruvate-dependent sugar phosphotransferase system"/>
    <property type="evidence" value="ECO:0007669"/>
    <property type="project" value="UniProtKB-KW"/>
</dbReference>
<dbReference type="STRING" id="1400520.LFAB_13690"/>
<dbReference type="eggNOG" id="COG3444">
    <property type="taxonomic scope" value="Bacteria"/>
</dbReference>
<dbReference type="PANTHER" id="PTHR33799:SF1">
    <property type="entry name" value="PTS SYSTEM MANNOSE-SPECIFIC EIIAB COMPONENT-RELATED"/>
    <property type="match status" value="1"/>
</dbReference>
<dbReference type="GO" id="GO:0016301">
    <property type="term" value="F:kinase activity"/>
    <property type="evidence" value="ECO:0007669"/>
    <property type="project" value="UniProtKB-KW"/>
</dbReference>
<keyword evidence="5 11" id="KW-0762">Sugar transport</keyword>